<evidence type="ECO:0000313" key="1">
    <source>
        <dbReference type="EMBL" id="EGC16802.1"/>
    </source>
</evidence>
<dbReference type="EMBL" id="AEWV01000031">
    <property type="protein sequence ID" value="EGC16802.1"/>
    <property type="molecule type" value="Genomic_DNA"/>
</dbReference>
<dbReference type="Proteomes" id="UP000004088">
    <property type="component" value="Unassembled WGS sequence"/>
</dbReference>
<protein>
    <submittedName>
        <fullName evidence="1">Uncharacterized protein</fullName>
    </submittedName>
</protein>
<dbReference type="STRING" id="888741.HMPREF9098_1745"/>
<reference evidence="1 2" key="1">
    <citation type="submission" date="2011-01" db="EMBL/GenBank/DDBJ databases">
        <authorList>
            <person name="Muzny D."/>
            <person name="Qin X."/>
            <person name="Deng J."/>
            <person name="Jiang H."/>
            <person name="Liu Y."/>
            <person name="Qu J."/>
            <person name="Song X.-Z."/>
            <person name="Zhang L."/>
            <person name="Thornton R."/>
            <person name="Coyle M."/>
            <person name="Francisco L."/>
            <person name="Jackson L."/>
            <person name="Javaid M."/>
            <person name="Korchina V."/>
            <person name="Kovar C."/>
            <person name="Mata R."/>
            <person name="Mathew T."/>
            <person name="Ngo R."/>
            <person name="Nguyen L."/>
            <person name="Nguyen N."/>
            <person name="Okwuonu G."/>
            <person name="Ongeri F."/>
            <person name="Pham C."/>
            <person name="Simmons D."/>
            <person name="Wilczek-Boney K."/>
            <person name="Hale W."/>
            <person name="Jakkamsetti A."/>
            <person name="Pham P."/>
            <person name="Ruth R."/>
            <person name="San Lucas F."/>
            <person name="Warren J."/>
            <person name="Zhang J."/>
            <person name="Zhao Z."/>
            <person name="Zhou C."/>
            <person name="Zhu D."/>
            <person name="Lee S."/>
            <person name="Bess C."/>
            <person name="Blankenburg K."/>
            <person name="Forbes L."/>
            <person name="Fu Q."/>
            <person name="Gubbala S."/>
            <person name="Hirani K."/>
            <person name="Jayaseelan J.C."/>
            <person name="Lara F."/>
            <person name="Munidasa M."/>
            <person name="Palculict T."/>
            <person name="Patil S."/>
            <person name="Pu L.-L."/>
            <person name="Saada N."/>
            <person name="Tang L."/>
            <person name="Weissenberger G."/>
            <person name="Zhu Y."/>
            <person name="Hemphill L."/>
            <person name="Shang Y."/>
            <person name="Youmans B."/>
            <person name="Ayvaz T."/>
            <person name="Ross M."/>
            <person name="Santibanez J."/>
            <person name="Aqrawi P."/>
            <person name="Gross S."/>
            <person name="Joshi V."/>
            <person name="Fowler G."/>
            <person name="Nazareth L."/>
            <person name="Reid J."/>
            <person name="Worley K."/>
            <person name="Petrosino J."/>
            <person name="Highlander S."/>
            <person name="Gibbs R."/>
        </authorList>
    </citation>
    <scope>NUCLEOTIDE SEQUENCE [LARGE SCALE GENOMIC DNA]</scope>
    <source>
        <strain evidence="1 2">ATCC 33394</strain>
    </source>
</reference>
<gene>
    <name evidence="1" type="ORF">HMPREF9098_1745</name>
</gene>
<organism evidence="1 2">
    <name type="scientific">Kingella denitrificans ATCC 33394</name>
    <dbReference type="NCBI Taxonomy" id="888741"/>
    <lineage>
        <taxon>Bacteria</taxon>
        <taxon>Pseudomonadati</taxon>
        <taxon>Pseudomonadota</taxon>
        <taxon>Betaproteobacteria</taxon>
        <taxon>Neisseriales</taxon>
        <taxon>Neisseriaceae</taxon>
        <taxon>Kingella</taxon>
    </lineage>
</organism>
<sequence>MGGKSAGCFRAIKKQPALVVLYWPWRHVRAVCTLAFACYSELKSQ</sequence>
<name>F0F0W0_9NEIS</name>
<proteinExistence type="predicted"/>
<keyword evidence="2" id="KW-1185">Reference proteome</keyword>
<dbReference type="HOGENOM" id="CLU_3200883_0_0_4"/>
<comment type="caution">
    <text evidence="1">The sequence shown here is derived from an EMBL/GenBank/DDBJ whole genome shotgun (WGS) entry which is preliminary data.</text>
</comment>
<dbReference type="AlphaFoldDB" id="F0F0W0"/>
<accession>F0F0W0</accession>
<evidence type="ECO:0000313" key="2">
    <source>
        <dbReference type="Proteomes" id="UP000004088"/>
    </source>
</evidence>